<protein>
    <recommendedName>
        <fullName evidence="3">DUF3300 domain-containing protein</fullName>
    </recommendedName>
</protein>
<organism evidence="2">
    <name type="scientific">Candidatus Kentrum sp. SD</name>
    <dbReference type="NCBI Taxonomy" id="2126332"/>
    <lineage>
        <taxon>Bacteria</taxon>
        <taxon>Pseudomonadati</taxon>
        <taxon>Pseudomonadota</taxon>
        <taxon>Gammaproteobacteria</taxon>
        <taxon>Candidatus Kentrum</taxon>
    </lineage>
</organism>
<dbReference type="EMBL" id="CAADHB010000025">
    <property type="protein sequence ID" value="VFK78784.1"/>
    <property type="molecule type" value="Genomic_DNA"/>
</dbReference>
<evidence type="ECO:0000313" key="2">
    <source>
        <dbReference type="EMBL" id="VFK78784.1"/>
    </source>
</evidence>
<name>A0A451BKG0_9GAMM</name>
<feature type="region of interest" description="Disordered" evidence="1">
    <location>
        <begin position="262"/>
        <end position="367"/>
    </location>
</feature>
<dbReference type="AlphaFoldDB" id="A0A451BKG0"/>
<accession>A0A451BKG0</accession>
<evidence type="ECO:0008006" key="3">
    <source>
        <dbReference type="Google" id="ProtNLM"/>
    </source>
</evidence>
<feature type="compositionally biased region" description="Low complexity" evidence="1">
    <location>
        <begin position="325"/>
        <end position="338"/>
    </location>
</feature>
<feature type="compositionally biased region" description="Low complexity" evidence="1">
    <location>
        <begin position="348"/>
        <end position="360"/>
    </location>
</feature>
<proteinExistence type="predicted"/>
<sequence length="367" mass="40091">MFSIMRIDNSTSPSRLRRAVRPSSSSNRASFVLLFALFLIVASGCSNQYAEETAKKADAVEKQLTELGKKIDSGSLVNTRIINAYADRLAAEQPAFREIATQLRLDATTRGPLYQGLRKRLSDVNRGSGNKQEFAVAYQELNALEAGSDPVVYNDALLDVVNTLADLSQGKLPRINVPPGTQAASVKGGQVPGSYLVGNPEYGQWKTDSSGNSFWEWYGMYRMFTDVAGLLGGGFGGGFHRGPIYHDAWYGRSRHSFYHDAGRNTYGSRADRNTWQGGRNRLARQGIKTPKPKNYGSVAGKKRVSTYASRRSRTSSALKSGRMPSSSSSSSRTRSSSSAGSNVKRRSSFFGASSRGTRSSRGFRRGK</sequence>
<gene>
    <name evidence="2" type="ORF">BECKSD772D_GA0070982_102516</name>
</gene>
<feature type="compositionally biased region" description="Low complexity" evidence="1">
    <location>
        <begin position="305"/>
        <end position="317"/>
    </location>
</feature>
<evidence type="ECO:0000256" key="1">
    <source>
        <dbReference type="SAM" id="MobiDB-lite"/>
    </source>
</evidence>
<reference evidence="2" key="1">
    <citation type="submission" date="2019-02" db="EMBL/GenBank/DDBJ databases">
        <authorList>
            <person name="Gruber-Vodicka R. H."/>
            <person name="Seah K. B. B."/>
        </authorList>
    </citation>
    <scope>NUCLEOTIDE SEQUENCE</scope>
    <source>
        <strain evidence="2">BECK_S127</strain>
    </source>
</reference>